<dbReference type="Proteomes" id="UP000306509">
    <property type="component" value="Unassembled WGS sequence"/>
</dbReference>
<dbReference type="AlphaFoldDB" id="A0A4U8QBG7"/>
<feature type="region of interest" description="Disordered" evidence="1">
    <location>
        <begin position="110"/>
        <end position="155"/>
    </location>
</feature>
<accession>A0A4U8QBG7</accession>
<dbReference type="InterPro" id="IPR052955">
    <property type="entry name" value="UPF0703_membrane_permease"/>
</dbReference>
<feature type="compositionally biased region" description="Polar residues" evidence="1">
    <location>
        <begin position="128"/>
        <end position="150"/>
    </location>
</feature>
<comment type="caution">
    <text evidence="5">The sequence shown here is derived from an EMBL/GenBank/DDBJ whole genome shotgun (WGS) entry which is preliminary data.</text>
</comment>
<sequence>MQIKVKTFNPQIFLECLCCGFFSGLLVYLIRSQKYLSYVTPRMKPYLYFSAVVMGIWALAGVFRLLQPQYKARSMHCLVLAIPILMVLLPHSPMELSDITDNYSPGSSLSASNLSASSQSTDKGAEPSSATSRIDNPSSAAVQNDTNTADDASHLPGLDVQNKKITVSNEDFALWLAEMDSNGIQYEGYTITMTGFVMNAFKVPKKNEFIVSRLAMTCCIADLSPTGVRCIYDKASELESESWVTVEGTLSIGEYQYNDKTLKEPQIQVTKITPTEPVEGYVYPFV</sequence>
<proteinExistence type="predicted"/>
<evidence type="ECO:0000259" key="4">
    <source>
        <dbReference type="Pfam" id="PF21537"/>
    </source>
</evidence>
<dbReference type="PANTHER" id="PTHR40047">
    <property type="entry name" value="UPF0703 PROTEIN YCGQ"/>
    <property type="match status" value="1"/>
</dbReference>
<dbReference type="EMBL" id="QGQD01000025">
    <property type="protein sequence ID" value="TLD01844.1"/>
    <property type="molecule type" value="Genomic_DNA"/>
</dbReference>
<feature type="transmembrane region" description="Helical" evidence="2">
    <location>
        <begin position="12"/>
        <end position="30"/>
    </location>
</feature>
<feature type="domain" description="DUF1980" evidence="3">
    <location>
        <begin position="15"/>
        <end position="96"/>
    </location>
</feature>
<keyword evidence="6" id="KW-1185">Reference proteome</keyword>
<dbReference type="NCBIfam" id="TIGR03943">
    <property type="entry name" value="TIGR03943 family putative permease subunit"/>
    <property type="match status" value="1"/>
</dbReference>
<dbReference type="RefSeq" id="WP_044293336.1">
    <property type="nucleotide sequence ID" value="NZ_JTGN01000001.1"/>
</dbReference>
<protein>
    <recommendedName>
        <fullName evidence="7">TIGR03943 family protein</fullName>
    </recommendedName>
</protein>
<dbReference type="InterPro" id="IPR048447">
    <property type="entry name" value="DUF1980_C"/>
</dbReference>
<dbReference type="InterPro" id="IPR048493">
    <property type="entry name" value="DUF1980_N"/>
</dbReference>
<feature type="domain" description="DUF1980" evidence="4">
    <location>
        <begin position="147"/>
        <end position="284"/>
    </location>
</feature>
<dbReference type="STRING" id="180332.GCA_000797495_04347"/>
<evidence type="ECO:0000256" key="2">
    <source>
        <dbReference type="SAM" id="Phobius"/>
    </source>
</evidence>
<feature type="transmembrane region" description="Helical" evidence="2">
    <location>
        <begin position="46"/>
        <end position="66"/>
    </location>
</feature>
<dbReference type="Pfam" id="PF09323">
    <property type="entry name" value="DUF1980"/>
    <property type="match status" value="1"/>
</dbReference>
<dbReference type="Pfam" id="PF21537">
    <property type="entry name" value="DUF1980_C"/>
    <property type="match status" value="1"/>
</dbReference>
<feature type="transmembrane region" description="Helical" evidence="2">
    <location>
        <begin position="78"/>
        <end position="94"/>
    </location>
</feature>
<keyword evidence="2" id="KW-0472">Membrane</keyword>
<keyword evidence="2" id="KW-1133">Transmembrane helix</keyword>
<dbReference type="PANTHER" id="PTHR40047:SF1">
    <property type="entry name" value="UPF0703 PROTEIN YCGQ"/>
    <property type="match status" value="1"/>
</dbReference>
<evidence type="ECO:0000313" key="5">
    <source>
        <dbReference type="EMBL" id="TLD01844.1"/>
    </source>
</evidence>
<keyword evidence="2" id="KW-0812">Transmembrane</keyword>
<reference evidence="5 6" key="1">
    <citation type="journal article" date="2019" name="Anaerobe">
        <title>Detection of Robinsoniella peoriensis in multiple bone samples of a trauma patient.</title>
        <authorList>
            <person name="Schrottner P."/>
            <person name="Hartwich K."/>
            <person name="Bunk B."/>
            <person name="Schober I."/>
            <person name="Helbig S."/>
            <person name="Rudolph W.W."/>
            <person name="Gunzer F."/>
        </authorList>
    </citation>
    <scope>NUCLEOTIDE SEQUENCE [LARGE SCALE GENOMIC DNA]</scope>
    <source>
        <strain evidence="5 6">DSM 106044</strain>
    </source>
</reference>
<gene>
    <name evidence="5" type="ORF">DSM106044_01210</name>
</gene>
<dbReference type="InterPro" id="IPR015402">
    <property type="entry name" value="DUF1980"/>
</dbReference>
<evidence type="ECO:0000259" key="3">
    <source>
        <dbReference type="Pfam" id="PF09323"/>
    </source>
</evidence>
<organism evidence="5 6">
    <name type="scientific">Robinsoniella peoriensis</name>
    <dbReference type="NCBI Taxonomy" id="180332"/>
    <lineage>
        <taxon>Bacteria</taxon>
        <taxon>Bacillati</taxon>
        <taxon>Bacillota</taxon>
        <taxon>Clostridia</taxon>
        <taxon>Lachnospirales</taxon>
        <taxon>Lachnospiraceae</taxon>
        <taxon>Robinsoniella</taxon>
    </lineage>
</organism>
<feature type="compositionally biased region" description="Low complexity" evidence="1">
    <location>
        <begin position="110"/>
        <end position="120"/>
    </location>
</feature>
<name>A0A4U8QBG7_9FIRM</name>
<evidence type="ECO:0000313" key="6">
    <source>
        <dbReference type="Proteomes" id="UP000306509"/>
    </source>
</evidence>
<evidence type="ECO:0000256" key="1">
    <source>
        <dbReference type="SAM" id="MobiDB-lite"/>
    </source>
</evidence>
<evidence type="ECO:0008006" key="7">
    <source>
        <dbReference type="Google" id="ProtNLM"/>
    </source>
</evidence>